<dbReference type="PANTHER" id="PTHR40042:SF1">
    <property type="entry name" value="DUF1405 DOMAIN-CONTAINING PROTEIN"/>
    <property type="match status" value="1"/>
</dbReference>
<comment type="caution">
    <text evidence="2">The sequence shown here is derived from an EMBL/GenBank/DDBJ whole genome shotgun (WGS) entry which is preliminary data.</text>
</comment>
<reference evidence="2 3" key="1">
    <citation type="submission" date="2017-07" db="EMBL/GenBank/DDBJ databases">
        <title>The genome sequence of Paludifilum halophilum highlights mechanisms for microbial adaptation to high salt environemnts.</title>
        <authorList>
            <person name="Belbahri L."/>
        </authorList>
    </citation>
    <scope>NUCLEOTIDE SEQUENCE [LARGE SCALE GENOMIC DNA]</scope>
    <source>
        <strain evidence="2 3">DSM 102817</strain>
    </source>
</reference>
<feature type="transmembrane region" description="Helical" evidence="1">
    <location>
        <begin position="114"/>
        <end position="132"/>
    </location>
</feature>
<keyword evidence="3" id="KW-1185">Reference proteome</keyword>
<dbReference type="EMBL" id="NOWF01000001">
    <property type="protein sequence ID" value="OYD09703.1"/>
    <property type="molecule type" value="Genomic_DNA"/>
</dbReference>
<dbReference type="OrthoDB" id="152213at2"/>
<dbReference type="AlphaFoldDB" id="A0A235BBN5"/>
<keyword evidence="1" id="KW-0812">Transmembrane</keyword>
<keyword evidence="1" id="KW-1133">Transmembrane helix</keyword>
<feature type="transmembrane region" description="Helical" evidence="1">
    <location>
        <begin position="144"/>
        <end position="161"/>
    </location>
</feature>
<proteinExistence type="predicted"/>
<feature type="transmembrane region" description="Helical" evidence="1">
    <location>
        <begin position="181"/>
        <end position="199"/>
    </location>
</feature>
<gene>
    <name evidence="2" type="ORF">CHM34_01490</name>
</gene>
<keyword evidence="1" id="KW-0472">Membrane</keyword>
<feature type="transmembrane region" description="Helical" evidence="1">
    <location>
        <begin position="17"/>
        <end position="35"/>
    </location>
</feature>
<name>A0A235BBN5_9BACL</name>
<evidence type="ECO:0000313" key="2">
    <source>
        <dbReference type="EMBL" id="OYD09703.1"/>
    </source>
</evidence>
<accession>A0A235BBN5</accession>
<dbReference type="RefSeq" id="WP_094262803.1">
    <property type="nucleotide sequence ID" value="NZ_NOWF01000001.1"/>
</dbReference>
<feature type="transmembrane region" description="Helical" evidence="1">
    <location>
        <begin position="78"/>
        <end position="102"/>
    </location>
</feature>
<evidence type="ECO:0008006" key="4">
    <source>
        <dbReference type="Google" id="ProtNLM"/>
    </source>
</evidence>
<dbReference type="Pfam" id="PF07187">
    <property type="entry name" value="DUF1405"/>
    <property type="match status" value="1"/>
</dbReference>
<protein>
    <recommendedName>
        <fullName evidence="4">DUF1405 domain-containing protein</fullName>
    </recommendedName>
</protein>
<dbReference type="PANTHER" id="PTHR40042">
    <property type="entry name" value="HYPOTHETICAL MEMBRANE SPANNING PROTEIN"/>
    <property type="match status" value="1"/>
</dbReference>
<evidence type="ECO:0000313" key="3">
    <source>
        <dbReference type="Proteomes" id="UP000215459"/>
    </source>
</evidence>
<dbReference type="Proteomes" id="UP000215459">
    <property type="component" value="Unassembled WGS sequence"/>
</dbReference>
<organism evidence="2 3">
    <name type="scientific">Paludifilum halophilum</name>
    <dbReference type="NCBI Taxonomy" id="1642702"/>
    <lineage>
        <taxon>Bacteria</taxon>
        <taxon>Bacillati</taxon>
        <taxon>Bacillota</taxon>
        <taxon>Bacilli</taxon>
        <taxon>Bacillales</taxon>
        <taxon>Thermoactinomycetaceae</taxon>
        <taxon>Paludifilum</taxon>
    </lineage>
</organism>
<dbReference type="InterPro" id="IPR009845">
    <property type="entry name" value="DUF1405"/>
</dbReference>
<feature type="transmembrane region" description="Helical" evidence="1">
    <location>
        <begin position="55"/>
        <end position="71"/>
    </location>
</feature>
<sequence>MLKWWWKAFVGLLDRPWFLWTLFTINFLGSVYGFYWYKNQLIAVGSWLNLFVPDSPTASAAFTVVLLLYILKRRSPLLEAFAAVTLFKYGIWAVTMIVAGGLRSPQPFLESLHWTDWMLAVFHLGMALQGILYSRFYTYDWRHLAAVGMWTLLNDALDYGLNLHPWLPASLAGAEARVEVFTVVMSLVSLALFAVLGFIGREERKRDYTLWPNLG</sequence>
<evidence type="ECO:0000256" key="1">
    <source>
        <dbReference type="SAM" id="Phobius"/>
    </source>
</evidence>